<evidence type="ECO:0000313" key="7">
    <source>
        <dbReference type="EMBL" id="MCD2425104.1"/>
    </source>
</evidence>
<name>A0ABS8PWB2_9BACT</name>
<evidence type="ECO:0000259" key="6">
    <source>
        <dbReference type="PROSITE" id="PS50949"/>
    </source>
</evidence>
<evidence type="ECO:0000256" key="2">
    <source>
        <dbReference type="ARBA" id="ARBA00022898"/>
    </source>
</evidence>
<dbReference type="InterPro" id="IPR015422">
    <property type="entry name" value="PyrdxlP-dep_Trfase_small"/>
</dbReference>
<sequence>MKKEFLYSEIANNIADKIKTGVLKAGERLPSVRKLSEEHGMSVNTAKRVFLELEAQSLVQSKPQSGYFVSTLNYLKLPLPEASQPVPVANNREPDALISGVYSTMGRSDLTLFSIGVPSGNLLPLAKLKKEIVLATRELKEGGTEYEPLQGNVKLRRMVAARSLAWKGSLKESDLVTTNGCMNALALCLMALTKRGDTIALESPCYPGILQLAVSLGLKVLEVATHPVTGIDIAALKKLLPKITVCLLVPNFNTPLGYCMPDANKKEVVALLAAYNIPLIEDDTYGDIHFGSERPKCCKSFDRHGNVLWCGSVSKTLAPGYRVGWVAPGRYKEQILKLKLIHSVSSTSVINEAVGNFLLTGKYEHHLRHLRRTLQENYQQCADAIADYFPEGTRISRPQGGLALWVEFPKTVDTGELYNDALKKRISISPGRMFTLQNQFHNCMRLCIGLPWTDELKLKLKQLGALAKMI</sequence>
<keyword evidence="3" id="KW-0805">Transcription regulation</keyword>
<keyword evidence="7" id="KW-0808">Transferase</keyword>
<evidence type="ECO:0000256" key="4">
    <source>
        <dbReference type="ARBA" id="ARBA00023125"/>
    </source>
</evidence>
<dbReference type="CDD" id="cd07377">
    <property type="entry name" value="WHTH_GntR"/>
    <property type="match status" value="1"/>
</dbReference>
<keyword evidence="2" id="KW-0663">Pyridoxal phosphate</keyword>
<dbReference type="InterPro" id="IPR004839">
    <property type="entry name" value="Aminotransferase_I/II_large"/>
</dbReference>
<gene>
    <name evidence="7" type="ORF">LQ567_20125</name>
</gene>
<dbReference type="PANTHER" id="PTHR46577:SF2">
    <property type="entry name" value="TRANSCRIPTIONAL REGULATORY PROTEIN"/>
    <property type="match status" value="1"/>
</dbReference>
<comment type="similarity">
    <text evidence="1">In the C-terminal section; belongs to the class-I pyridoxal-phosphate-dependent aminotransferase family.</text>
</comment>
<dbReference type="SMART" id="SM00345">
    <property type="entry name" value="HTH_GNTR"/>
    <property type="match status" value="1"/>
</dbReference>
<reference evidence="7 8" key="1">
    <citation type="submission" date="2021-11" db="EMBL/GenBank/DDBJ databases">
        <title>Genomic of Niabella pedocola.</title>
        <authorList>
            <person name="Wu T."/>
        </authorList>
    </citation>
    <scope>NUCLEOTIDE SEQUENCE [LARGE SCALE GENOMIC DNA]</scope>
    <source>
        <strain evidence="7 8">JCM 31011</strain>
    </source>
</reference>
<dbReference type="Gene3D" id="1.10.10.10">
    <property type="entry name" value="Winged helix-like DNA-binding domain superfamily/Winged helix DNA-binding domain"/>
    <property type="match status" value="1"/>
</dbReference>
<evidence type="ECO:0000256" key="5">
    <source>
        <dbReference type="ARBA" id="ARBA00023163"/>
    </source>
</evidence>
<dbReference type="PANTHER" id="PTHR46577">
    <property type="entry name" value="HTH-TYPE TRANSCRIPTIONAL REGULATORY PROTEIN GABR"/>
    <property type="match status" value="1"/>
</dbReference>
<dbReference type="Proteomes" id="UP001199816">
    <property type="component" value="Unassembled WGS sequence"/>
</dbReference>
<dbReference type="Gene3D" id="3.90.1150.10">
    <property type="entry name" value="Aspartate Aminotransferase, domain 1"/>
    <property type="match status" value="1"/>
</dbReference>
<dbReference type="SUPFAM" id="SSF53383">
    <property type="entry name" value="PLP-dependent transferases"/>
    <property type="match status" value="1"/>
</dbReference>
<dbReference type="InterPro" id="IPR000524">
    <property type="entry name" value="Tscrpt_reg_HTH_GntR"/>
</dbReference>
<dbReference type="InterPro" id="IPR036390">
    <property type="entry name" value="WH_DNA-bd_sf"/>
</dbReference>
<dbReference type="Gene3D" id="3.40.640.10">
    <property type="entry name" value="Type I PLP-dependent aspartate aminotransferase-like (Major domain)"/>
    <property type="match status" value="1"/>
</dbReference>
<keyword evidence="4" id="KW-0238">DNA-binding</keyword>
<dbReference type="PROSITE" id="PS50949">
    <property type="entry name" value="HTH_GNTR"/>
    <property type="match status" value="1"/>
</dbReference>
<dbReference type="EMBL" id="JAJNEC010000006">
    <property type="protein sequence ID" value="MCD2425104.1"/>
    <property type="molecule type" value="Genomic_DNA"/>
</dbReference>
<dbReference type="InterPro" id="IPR015424">
    <property type="entry name" value="PyrdxlP-dep_Trfase"/>
</dbReference>
<accession>A0ABS8PWB2</accession>
<keyword evidence="5" id="KW-0804">Transcription</keyword>
<proteinExistence type="inferred from homology"/>
<comment type="caution">
    <text evidence="7">The sequence shown here is derived from an EMBL/GenBank/DDBJ whole genome shotgun (WGS) entry which is preliminary data.</text>
</comment>
<dbReference type="CDD" id="cd00609">
    <property type="entry name" value="AAT_like"/>
    <property type="match status" value="1"/>
</dbReference>
<evidence type="ECO:0000256" key="1">
    <source>
        <dbReference type="ARBA" id="ARBA00005384"/>
    </source>
</evidence>
<dbReference type="InterPro" id="IPR036388">
    <property type="entry name" value="WH-like_DNA-bd_sf"/>
</dbReference>
<evidence type="ECO:0000313" key="8">
    <source>
        <dbReference type="Proteomes" id="UP001199816"/>
    </source>
</evidence>
<dbReference type="Pfam" id="PF00155">
    <property type="entry name" value="Aminotran_1_2"/>
    <property type="match status" value="1"/>
</dbReference>
<dbReference type="GO" id="GO:0008483">
    <property type="term" value="F:transaminase activity"/>
    <property type="evidence" value="ECO:0007669"/>
    <property type="project" value="UniProtKB-KW"/>
</dbReference>
<dbReference type="SUPFAM" id="SSF46785">
    <property type="entry name" value="Winged helix' DNA-binding domain"/>
    <property type="match status" value="1"/>
</dbReference>
<dbReference type="InterPro" id="IPR051446">
    <property type="entry name" value="HTH_trans_reg/aminotransferase"/>
</dbReference>
<keyword evidence="7" id="KW-0032">Aminotransferase</keyword>
<protein>
    <submittedName>
        <fullName evidence="7">PLP-dependent aminotransferase family protein</fullName>
    </submittedName>
</protein>
<organism evidence="7 8">
    <name type="scientific">Niabella pedocola</name>
    <dbReference type="NCBI Taxonomy" id="1752077"/>
    <lineage>
        <taxon>Bacteria</taxon>
        <taxon>Pseudomonadati</taxon>
        <taxon>Bacteroidota</taxon>
        <taxon>Chitinophagia</taxon>
        <taxon>Chitinophagales</taxon>
        <taxon>Chitinophagaceae</taxon>
        <taxon>Niabella</taxon>
    </lineage>
</organism>
<feature type="domain" description="HTH gntR-type" evidence="6">
    <location>
        <begin position="4"/>
        <end position="72"/>
    </location>
</feature>
<evidence type="ECO:0000256" key="3">
    <source>
        <dbReference type="ARBA" id="ARBA00023015"/>
    </source>
</evidence>
<dbReference type="RefSeq" id="WP_231007522.1">
    <property type="nucleotide sequence ID" value="NZ_JAJNEC010000006.1"/>
</dbReference>
<dbReference type="InterPro" id="IPR015421">
    <property type="entry name" value="PyrdxlP-dep_Trfase_major"/>
</dbReference>
<dbReference type="Pfam" id="PF00392">
    <property type="entry name" value="GntR"/>
    <property type="match status" value="1"/>
</dbReference>
<keyword evidence="8" id="KW-1185">Reference proteome</keyword>